<dbReference type="GeneID" id="54288895"/>
<keyword evidence="2" id="KW-1185">Reference proteome</keyword>
<organism evidence="1 2">
    <name type="scientific">Aaosphaeria arxii CBS 175.79</name>
    <dbReference type="NCBI Taxonomy" id="1450172"/>
    <lineage>
        <taxon>Eukaryota</taxon>
        <taxon>Fungi</taxon>
        <taxon>Dikarya</taxon>
        <taxon>Ascomycota</taxon>
        <taxon>Pezizomycotina</taxon>
        <taxon>Dothideomycetes</taxon>
        <taxon>Pleosporomycetidae</taxon>
        <taxon>Pleosporales</taxon>
        <taxon>Pleosporales incertae sedis</taxon>
        <taxon>Aaosphaeria</taxon>
    </lineage>
</organism>
<dbReference type="Proteomes" id="UP000799778">
    <property type="component" value="Unassembled WGS sequence"/>
</dbReference>
<protein>
    <recommendedName>
        <fullName evidence="3">DUF218 domain-containing protein</fullName>
    </recommendedName>
</protein>
<name>A0A6A5Y673_9PLEO</name>
<dbReference type="RefSeq" id="XP_033389357.1">
    <property type="nucleotide sequence ID" value="XM_033531498.1"/>
</dbReference>
<dbReference type="PANTHER" id="PTHR28110:SF1">
    <property type="entry name" value="TRANSMEMBRANE PROTEIN"/>
    <property type="match status" value="1"/>
</dbReference>
<accession>A0A6A5Y673</accession>
<sequence>MDDTAPSSAMPRWQIHYCLVQVQEFSMMADDQDTRHKTGYTTIEHAKNRAHQVEPASPQAKAAAASTTGRGGVVDFAAGSFSSGLTVLSHTRSCPSCCYIRRQLIDLGHPEKESVLMAPATPAQVLPKSKYHQSVVSAATERSVPPAAPPLRGPLPHADTSRGLDEAGKTFIHPNHVIPPKNYAGVDNLVIVCCHAIFHPDVDSSSFPLHSPYDERNWHLAPFQRSNPATRKPGEHETFLSHISAGCSALTTGSWATNSVLVFSGGATKQSLTSLTEARSYYNAALALDLSRGYQSGFPTKTLYDAGRILLEESATDSYQNLLFSILLFRQTVGSYPKDIRIITHAFKAKRFLELHAPAICWPSDYIRVQGIDPVMSSEELVDTVQGESRYGQDPWREDPLGTGEILSQKRKARGWEDKTDAELGKGLEDSIRQLLNGKVHKNLPWRDAVTPSVE</sequence>
<dbReference type="OrthoDB" id="4347at2759"/>
<evidence type="ECO:0008006" key="3">
    <source>
        <dbReference type="Google" id="ProtNLM"/>
    </source>
</evidence>
<dbReference type="AlphaFoldDB" id="A0A6A5Y673"/>
<dbReference type="InterPro" id="IPR055323">
    <property type="entry name" value="C57A10.07/YOR238W"/>
</dbReference>
<evidence type="ECO:0000313" key="1">
    <source>
        <dbReference type="EMBL" id="KAF2021018.1"/>
    </source>
</evidence>
<dbReference type="PANTHER" id="PTHR28110">
    <property type="entry name" value="TRANSMEMBRANE PROTEIN"/>
    <property type="match status" value="1"/>
</dbReference>
<proteinExistence type="predicted"/>
<reference evidence="1" key="1">
    <citation type="journal article" date="2020" name="Stud. Mycol.">
        <title>101 Dothideomycetes genomes: a test case for predicting lifestyles and emergence of pathogens.</title>
        <authorList>
            <person name="Haridas S."/>
            <person name="Albert R."/>
            <person name="Binder M."/>
            <person name="Bloem J."/>
            <person name="Labutti K."/>
            <person name="Salamov A."/>
            <person name="Andreopoulos B."/>
            <person name="Baker S."/>
            <person name="Barry K."/>
            <person name="Bills G."/>
            <person name="Bluhm B."/>
            <person name="Cannon C."/>
            <person name="Castanera R."/>
            <person name="Culley D."/>
            <person name="Daum C."/>
            <person name="Ezra D."/>
            <person name="Gonzalez J."/>
            <person name="Henrissat B."/>
            <person name="Kuo A."/>
            <person name="Liang C."/>
            <person name="Lipzen A."/>
            <person name="Lutzoni F."/>
            <person name="Magnuson J."/>
            <person name="Mondo S."/>
            <person name="Nolan M."/>
            <person name="Ohm R."/>
            <person name="Pangilinan J."/>
            <person name="Park H.-J."/>
            <person name="Ramirez L."/>
            <person name="Alfaro M."/>
            <person name="Sun H."/>
            <person name="Tritt A."/>
            <person name="Yoshinaga Y."/>
            <person name="Zwiers L.-H."/>
            <person name="Turgeon B."/>
            <person name="Goodwin S."/>
            <person name="Spatafora J."/>
            <person name="Crous P."/>
            <person name="Grigoriev I."/>
        </authorList>
    </citation>
    <scope>NUCLEOTIDE SEQUENCE</scope>
    <source>
        <strain evidence="1">CBS 175.79</strain>
    </source>
</reference>
<gene>
    <name evidence="1" type="ORF">BU24DRAFT_457034</name>
</gene>
<dbReference type="GO" id="GO:0005737">
    <property type="term" value="C:cytoplasm"/>
    <property type="evidence" value="ECO:0007669"/>
    <property type="project" value="TreeGrafter"/>
</dbReference>
<evidence type="ECO:0000313" key="2">
    <source>
        <dbReference type="Proteomes" id="UP000799778"/>
    </source>
</evidence>
<dbReference type="EMBL" id="ML978066">
    <property type="protein sequence ID" value="KAF2021018.1"/>
    <property type="molecule type" value="Genomic_DNA"/>
</dbReference>